<dbReference type="SUPFAM" id="SSF55961">
    <property type="entry name" value="Bet v1-like"/>
    <property type="match status" value="1"/>
</dbReference>
<dbReference type="GO" id="GO:0005789">
    <property type="term" value="C:endoplasmic reticulum membrane"/>
    <property type="evidence" value="ECO:0007669"/>
    <property type="project" value="TreeGrafter"/>
</dbReference>
<sequence length="153" mass="18139">MQYADAFKNAEAAMRVLLEVCGSANFETKKDWNKVYEKNAEPVYVKKFDIGRVFALKIIYNIMLQDLFDEHWYDITTTPQWNPNFAYMERIECLTSHCDVLKYATRDIMFVKGREFLVCRLYRKIGTNIYVAARSFEMDEIPERRGKVRYGIS</sequence>
<dbReference type="OrthoDB" id="5813961at2759"/>
<dbReference type="PANTHER" id="PTHR46121">
    <property type="entry name" value="STEROIDOGENIC ACUTE REGULATORY PROTEIN-LIKE"/>
    <property type="match status" value="1"/>
</dbReference>
<dbReference type="PANTHER" id="PTHR46121:SF3">
    <property type="entry name" value="STEROIDOGENIC ACUTE REGULATORY-LIKE PROTEIN 1"/>
    <property type="match status" value="1"/>
</dbReference>
<evidence type="ECO:0000313" key="3">
    <source>
        <dbReference type="Proteomes" id="UP000271098"/>
    </source>
</evidence>
<protein>
    <recommendedName>
        <fullName evidence="1">START domain-containing protein</fullName>
    </recommendedName>
</protein>
<dbReference type="GO" id="GO:0140284">
    <property type="term" value="C:endoplasmic reticulum-endosome membrane contact site"/>
    <property type="evidence" value="ECO:0007669"/>
    <property type="project" value="TreeGrafter"/>
</dbReference>
<organism evidence="2 3">
    <name type="scientific">Gongylonema pulchrum</name>
    <dbReference type="NCBI Taxonomy" id="637853"/>
    <lineage>
        <taxon>Eukaryota</taxon>
        <taxon>Metazoa</taxon>
        <taxon>Ecdysozoa</taxon>
        <taxon>Nematoda</taxon>
        <taxon>Chromadorea</taxon>
        <taxon>Rhabditida</taxon>
        <taxon>Spirurina</taxon>
        <taxon>Spiruromorpha</taxon>
        <taxon>Spiruroidea</taxon>
        <taxon>Gongylonematidae</taxon>
        <taxon>Gongylonema</taxon>
    </lineage>
</organism>
<dbReference type="GO" id="GO:0005765">
    <property type="term" value="C:lysosomal membrane"/>
    <property type="evidence" value="ECO:0007669"/>
    <property type="project" value="TreeGrafter"/>
</dbReference>
<dbReference type="GO" id="GO:0031902">
    <property type="term" value="C:late endosome membrane"/>
    <property type="evidence" value="ECO:0007669"/>
    <property type="project" value="TreeGrafter"/>
</dbReference>
<accession>A0A3P7N8H7</accession>
<dbReference type="Pfam" id="PF01852">
    <property type="entry name" value="START"/>
    <property type="match status" value="1"/>
</dbReference>
<dbReference type="AlphaFoldDB" id="A0A3P7N8H7"/>
<dbReference type="InterPro" id="IPR051869">
    <property type="entry name" value="STARD3"/>
</dbReference>
<dbReference type="EMBL" id="UYRT01085964">
    <property type="protein sequence ID" value="VDN30777.1"/>
    <property type="molecule type" value="Genomic_DNA"/>
</dbReference>
<dbReference type="Gene3D" id="3.30.530.20">
    <property type="match status" value="1"/>
</dbReference>
<dbReference type="CDD" id="cd00177">
    <property type="entry name" value="START"/>
    <property type="match status" value="1"/>
</dbReference>
<evidence type="ECO:0000259" key="1">
    <source>
        <dbReference type="PROSITE" id="PS50848"/>
    </source>
</evidence>
<name>A0A3P7N8H7_9BILA</name>
<proteinExistence type="predicted"/>
<dbReference type="PROSITE" id="PS50848">
    <property type="entry name" value="START"/>
    <property type="match status" value="1"/>
</dbReference>
<keyword evidence="3" id="KW-1185">Reference proteome</keyword>
<dbReference type="InterPro" id="IPR002913">
    <property type="entry name" value="START_lipid-bd_dom"/>
</dbReference>
<dbReference type="Proteomes" id="UP000271098">
    <property type="component" value="Unassembled WGS sequence"/>
</dbReference>
<evidence type="ECO:0000313" key="2">
    <source>
        <dbReference type="EMBL" id="VDN30777.1"/>
    </source>
</evidence>
<gene>
    <name evidence="2" type="ORF">GPUH_LOCUS17963</name>
</gene>
<dbReference type="GO" id="GO:0099044">
    <property type="term" value="P:vesicle tethering to endoplasmic reticulum"/>
    <property type="evidence" value="ECO:0007669"/>
    <property type="project" value="TreeGrafter"/>
</dbReference>
<dbReference type="GO" id="GO:0008289">
    <property type="term" value="F:lipid binding"/>
    <property type="evidence" value="ECO:0007669"/>
    <property type="project" value="InterPro"/>
</dbReference>
<dbReference type="InterPro" id="IPR023393">
    <property type="entry name" value="START-like_dom_sf"/>
</dbReference>
<reference evidence="2 3" key="1">
    <citation type="submission" date="2018-11" db="EMBL/GenBank/DDBJ databases">
        <authorList>
            <consortium name="Pathogen Informatics"/>
        </authorList>
    </citation>
    <scope>NUCLEOTIDE SEQUENCE [LARGE SCALE GENOMIC DNA]</scope>
</reference>
<feature type="domain" description="START" evidence="1">
    <location>
        <begin position="32"/>
        <end position="153"/>
    </location>
</feature>